<evidence type="ECO:0000256" key="13">
    <source>
        <dbReference type="SAM" id="Coils"/>
    </source>
</evidence>
<keyword evidence="10" id="KW-0902">Two-component regulatory system</keyword>
<evidence type="ECO:0000256" key="5">
    <source>
        <dbReference type="ARBA" id="ARBA00022553"/>
    </source>
</evidence>
<keyword evidence="4" id="KW-0145">Chemotaxis</keyword>
<protein>
    <recommendedName>
        <fullName evidence="3">Chemotaxis protein CheA</fullName>
        <ecNumber evidence="2">2.7.13.3</ecNumber>
    </recommendedName>
</protein>
<dbReference type="Pfam" id="PF02895">
    <property type="entry name" value="H-kinase_dim"/>
    <property type="match status" value="1"/>
</dbReference>
<dbReference type="InterPro" id="IPR002545">
    <property type="entry name" value="CheW-lke_dom"/>
</dbReference>
<dbReference type="SMART" id="SM01231">
    <property type="entry name" value="H-kinase_dim"/>
    <property type="match status" value="1"/>
</dbReference>
<dbReference type="RefSeq" id="WP_155172507.1">
    <property type="nucleotide sequence ID" value="NZ_BAAAFL010000049.1"/>
</dbReference>
<dbReference type="Proteomes" id="UP000798808">
    <property type="component" value="Unassembled WGS sequence"/>
</dbReference>
<dbReference type="PRINTS" id="PR00344">
    <property type="entry name" value="BCTRLSENSOR"/>
</dbReference>
<dbReference type="InterPro" id="IPR051315">
    <property type="entry name" value="Bact_Chemotaxis_CheA"/>
</dbReference>
<keyword evidence="6" id="KW-0808">Transferase</keyword>
<dbReference type="PROSITE" id="PS50894">
    <property type="entry name" value="HPT"/>
    <property type="match status" value="1"/>
</dbReference>
<feature type="coiled-coil region" evidence="13">
    <location>
        <begin position="1"/>
        <end position="28"/>
    </location>
</feature>
<dbReference type="PROSITE" id="PS50851">
    <property type="entry name" value="CHEW"/>
    <property type="match status" value="1"/>
</dbReference>
<sequence>MDFQQEYIEEVRQILKDLEKSLMQLDENPDHADEIANVYRYLHTLKGSAGMFGFHQIEKLTHELEYLYSDVRDGIRAHDEQIMDLTLHSVDVLADLIEGQPADDEVEKIIRTVLAMRDTAASPSLTTLASDTGKQLPQAVIIFFTPDSNIFKRGINLNAILDDIRELGHAEIIVHNESVPLEKQLESRELTSWFEVLLVPEQDMEEIRDVFMFLGENEYEILELTSPEQFMTEPYTRRITLSEEQINDRINTLKAWSPQLFEAGVEEIIEEPTAGKAVDLKANAEGQEDEETFTFETKKSKKNKGNISVSTPKLDQLINIVSELVTFRSELQHLMSDNRNTKVVEAMEKLDFLTLRLRDSAFNIRLVPLSILQVKLQRLIRSVSKELNKDVEFITEGLDTELDRSIINALEAPLMHIIRNAMDHGIEQPEERMKRNKPEKGLLKLYSYNSGDHVFIQVQDDGNGIDFDKIREKGIAKGLLNAQQNYSEKELINVMMSPGFSTASAVTTVSGRGVGMDIVKKEVNALRGDVEISSEKGLGTIITLRLPLTLTILDTLVVRVADQKYLIPVSEVEYCYEEQHANLFSKKSRHIRYEKQLVPFFSLREYFEREEHPEKETVIVVNKNDTRVAVVVDGIAGQYQTVYKPLNELLQPVDCFSGASILGDGSTALILNALKLKN</sequence>
<dbReference type="InterPro" id="IPR036097">
    <property type="entry name" value="HisK_dim/P_sf"/>
</dbReference>
<gene>
    <name evidence="17" type="ORF">E1163_13130</name>
</gene>
<dbReference type="InterPro" id="IPR004105">
    <property type="entry name" value="CheA-like_dim"/>
</dbReference>
<keyword evidence="7" id="KW-0547">Nucleotide-binding</keyword>
<keyword evidence="18" id="KW-1185">Reference proteome</keyword>
<dbReference type="EMBL" id="SMLW01000549">
    <property type="protein sequence ID" value="MTI25892.1"/>
    <property type="molecule type" value="Genomic_DNA"/>
</dbReference>
<feature type="modified residue" description="Phosphohistidine" evidence="12">
    <location>
        <position position="43"/>
    </location>
</feature>
<comment type="caution">
    <text evidence="17">The sequence shown here is derived from an EMBL/GenBank/DDBJ whole genome shotgun (WGS) entry which is preliminary data.</text>
</comment>
<dbReference type="EC" id="2.7.13.3" evidence="2"/>
<feature type="domain" description="HPt" evidence="16">
    <location>
        <begin position="1"/>
        <end position="100"/>
    </location>
</feature>
<dbReference type="PANTHER" id="PTHR43395">
    <property type="entry name" value="SENSOR HISTIDINE KINASE CHEA"/>
    <property type="match status" value="1"/>
</dbReference>
<dbReference type="Gene3D" id="3.30.565.10">
    <property type="entry name" value="Histidine kinase-like ATPase, C-terminal domain"/>
    <property type="match status" value="1"/>
</dbReference>
<dbReference type="SUPFAM" id="SSF50341">
    <property type="entry name" value="CheW-like"/>
    <property type="match status" value="1"/>
</dbReference>
<dbReference type="SUPFAM" id="SSF55874">
    <property type="entry name" value="ATPase domain of HSP90 chaperone/DNA topoisomerase II/histidine kinase"/>
    <property type="match status" value="1"/>
</dbReference>
<keyword evidence="8" id="KW-0418">Kinase</keyword>
<organism evidence="17 18">
    <name type="scientific">Fulvivirga kasyanovii</name>
    <dbReference type="NCBI Taxonomy" id="396812"/>
    <lineage>
        <taxon>Bacteria</taxon>
        <taxon>Pseudomonadati</taxon>
        <taxon>Bacteroidota</taxon>
        <taxon>Cytophagia</taxon>
        <taxon>Cytophagales</taxon>
        <taxon>Fulvivirgaceae</taxon>
        <taxon>Fulvivirga</taxon>
    </lineage>
</organism>
<dbReference type="InterPro" id="IPR036890">
    <property type="entry name" value="HATPase_C_sf"/>
</dbReference>
<dbReference type="Gene3D" id="2.30.30.40">
    <property type="entry name" value="SH3 Domains"/>
    <property type="match status" value="1"/>
</dbReference>
<keyword evidence="9" id="KW-0067">ATP-binding</keyword>
<evidence type="ECO:0000256" key="6">
    <source>
        <dbReference type="ARBA" id="ARBA00022679"/>
    </source>
</evidence>
<dbReference type="Gene3D" id="1.10.287.560">
    <property type="entry name" value="Histidine kinase CheA-like, homodimeric domain"/>
    <property type="match status" value="1"/>
</dbReference>
<dbReference type="Gene3D" id="1.20.120.160">
    <property type="entry name" value="HPT domain"/>
    <property type="match status" value="1"/>
</dbReference>
<dbReference type="Pfam" id="PF02518">
    <property type="entry name" value="HATPase_c"/>
    <property type="match status" value="1"/>
</dbReference>
<accession>A0ABW9RP24</accession>
<evidence type="ECO:0000259" key="16">
    <source>
        <dbReference type="PROSITE" id="PS50894"/>
    </source>
</evidence>
<keyword evidence="13" id="KW-0175">Coiled coil</keyword>
<dbReference type="CDD" id="cd00088">
    <property type="entry name" value="HPT"/>
    <property type="match status" value="1"/>
</dbReference>
<dbReference type="SMART" id="SM00073">
    <property type="entry name" value="HPT"/>
    <property type="match status" value="1"/>
</dbReference>
<evidence type="ECO:0000256" key="10">
    <source>
        <dbReference type="ARBA" id="ARBA00023012"/>
    </source>
</evidence>
<evidence type="ECO:0000256" key="7">
    <source>
        <dbReference type="ARBA" id="ARBA00022741"/>
    </source>
</evidence>
<dbReference type="SMART" id="SM00387">
    <property type="entry name" value="HATPase_c"/>
    <property type="match status" value="1"/>
</dbReference>
<dbReference type="SUPFAM" id="SSF47384">
    <property type="entry name" value="Homodimeric domain of signal transducing histidine kinase"/>
    <property type="match status" value="1"/>
</dbReference>
<dbReference type="Pfam" id="PF01627">
    <property type="entry name" value="Hpt"/>
    <property type="match status" value="1"/>
</dbReference>
<evidence type="ECO:0000313" key="17">
    <source>
        <dbReference type="EMBL" id="MTI25892.1"/>
    </source>
</evidence>
<evidence type="ECO:0000259" key="15">
    <source>
        <dbReference type="PROSITE" id="PS50851"/>
    </source>
</evidence>
<proteinExistence type="predicted"/>
<dbReference type="SUPFAM" id="SSF47226">
    <property type="entry name" value="Histidine-containing phosphotransfer domain, HPT domain"/>
    <property type="match status" value="1"/>
</dbReference>
<dbReference type="InterPro" id="IPR036061">
    <property type="entry name" value="CheW-like_dom_sf"/>
</dbReference>
<name>A0ABW9RP24_9BACT</name>
<dbReference type="SMART" id="SM00260">
    <property type="entry name" value="CheW"/>
    <property type="match status" value="1"/>
</dbReference>
<evidence type="ECO:0000256" key="4">
    <source>
        <dbReference type="ARBA" id="ARBA00022500"/>
    </source>
</evidence>
<dbReference type="PROSITE" id="PS50109">
    <property type="entry name" value="HIS_KIN"/>
    <property type="match status" value="1"/>
</dbReference>
<dbReference type="Pfam" id="PF01584">
    <property type="entry name" value="CheW"/>
    <property type="match status" value="1"/>
</dbReference>
<dbReference type="PANTHER" id="PTHR43395:SF10">
    <property type="entry name" value="CHEMOTAXIS PROTEIN CHEA"/>
    <property type="match status" value="1"/>
</dbReference>
<evidence type="ECO:0000256" key="12">
    <source>
        <dbReference type="PROSITE-ProRule" id="PRU00110"/>
    </source>
</evidence>
<comment type="catalytic activity">
    <reaction evidence="1">
        <text>ATP + protein L-histidine = ADP + protein N-phospho-L-histidine.</text>
        <dbReference type="EC" id="2.7.13.3"/>
    </reaction>
</comment>
<dbReference type="InterPro" id="IPR036641">
    <property type="entry name" value="HPT_dom_sf"/>
</dbReference>
<evidence type="ECO:0000256" key="3">
    <source>
        <dbReference type="ARBA" id="ARBA00021495"/>
    </source>
</evidence>
<evidence type="ECO:0000259" key="14">
    <source>
        <dbReference type="PROSITE" id="PS50109"/>
    </source>
</evidence>
<evidence type="ECO:0000256" key="9">
    <source>
        <dbReference type="ARBA" id="ARBA00022840"/>
    </source>
</evidence>
<feature type="domain" description="CheW-like" evidence="15">
    <location>
        <begin position="552"/>
        <end position="678"/>
    </location>
</feature>
<dbReference type="InterPro" id="IPR008207">
    <property type="entry name" value="Sig_transdc_His_kin_Hpt_dom"/>
</dbReference>
<dbReference type="InterPro" id="IPR003594">
    <property type="entry name" value="HATPase_dom"/>
</dbReference>
<evidence type="ECO:0000256" key="8">
    <source>
        <dbReference type="ARBA" id="ARBA00022777"/>
    </source>
</evidence>
<evidence type="ECO:0000256" key="1">
    <source>
        <dbReference type="ARBA" id="ARBA00000085"/>
    </source>
</evidence>
<dbReference type="InterPro" id="IPR037006">
    <property type="entry name" value="CheA-like_homodim_sf"/>
</dbReference>
<dbReference type="InterPro" id="IPR005467">
    <property type="entry name" value="His_kinase_dom"/>
</dbReference>
<keyword evidence="5 12" id="KW-0597">Phosphoprotein</keyword>
<evidence type="ECO:0000256" key="11">
    <source>
        <dbReference type="ARBA" id="ARBA00035100"/>
    </source>
</evidence>
<comment type="function">
    <text evidence="11">Involved in the transmission of sensory signals from the chemoreceptors to the flagellar motors. CheA is autophosphorylated; it can transfer its phosphate group to either CheB or CheY.</text>
</comment>
<evidence type="ECO:0000256" key="2">
    <source>
        <dbReference type="ARBA" id="ARBA00012438"/>
    </source>
</evidence>
<dbReference type="InterPro" id="IPR004358">
    <property type="entry name" value="Sig_transdc_His_kin-like_C"/>
</dbReference>
<evidence type="ECO:0000313" key="18">
    <source>
        <dbReference type="Proteomes" id="UP000798808"/>
    </source>
</evidence>
<feature type="domain" description="Histidine kinase" evidence="14">
    <location>
        <begin position="338"/>
        <end position="550"/>
    </location>
</feature>
<reference evidence="17 18" key="1">
    <citation type="submission" date="2019-02" db="EMBL/GenBank/DDBJ databases">
        <authorList>
            <person name="Goldberg S.R."/>
            <person name="Haltli B.A."/>
            <person name="Correa H."/>
            <person name="Russell K.G."/>
        </authorList>
    </citation>
    <scope>NUCLEOTIDE SEQUENCE [LARGE SCALE GENOMIC DNA]</scope>
    <source>
        <strain evidence="17 18">JCM 16186</strain>
    </source>
</reference>